<reference evidence="2 3" key="1">
    <citation type="submission" date="2019-06" db="EMBL/GenBank/DDBJ databases">
        <title>Draft genome sequences of 15 bacterial species constituting the stable defined intestinal microbiota of the GM15 gnotobiotic mouse model.</title>
        <authorList>
            <person name="Elie C."/>
            <person name="Mathieu A."/>
            <person name="Saliou A."/>
            <person name="Darnaud M."/>
            <person name="Leulier F."/>
            <person name="Tamellini A."/>
        </authorList>
    </citation>
    <scope>NUCLEOTIDE SEQUENCE [LARGE SCALE GENOMIC DNA]</scope>
    <source>
        <strain evidence="2 3">JM4-15</strain>
    </source>
</reference>
<dbReference type="RefSeq" id="WP_162221745.1">
    <property type="nucleotide sequence ID" value="NZ_CAMUSJ010000013.1"/>
</dbReference>
<protein>
    <submittedName>
        <fullName evidence="2">Uncharacterized protein</fullName>
    </submittedName>
</protein>
<accession>A0A845SUV1</accession>
<evidence type="ECO:0000313" key="2">
    <source>
        <dbReference type="EMBL" id="NDO40296.1"/>
    </source>
</evidence>
<evidence type="ECO:0000256" key="1">
    <source>
        <dbReference type="SAM" id="MobiDB-lite"/>
    </source>
</evidence>
<sequence>MKIKAGMEQEYQTFLNENSVNGHSGIVVRYMERWAEMMEAELEAGASLKDIAKRTSYAANTDQLSLFQYGIAVSKLSHFWLYGEELQLWQRHRYDEEPQKLSGTENIPSENPHKETQPQSNTSLNELSQQAVETVVQKGLLETKNGGWHLDRAAFQELTGIGLSTEKGRELFFDALDKRPEVISCFYDCDFGGIGIEFDPACCPNLEETAGMEIRL</sequence>
<organism evidence="2 3">
    <name type="scientific">Anaerotruncus colihominis</name>
    <dbReference type="NCBI Taxonomy" id="169435"/>
    <lineage>
        <taxon>Bacteria</taxon>
        <taxon>Bacillati</taxon>
        <taxon>Bacillota</taxon>
        <taxon>Clostridia</taxon>
        <taxon>Eubacteriales</taxon>
        <taxon>Oscillospiraceae</taxon>
        <taxon>Anaerotruncus</taxon>
    </lineage>
</organism>
<gene>
    <name evidence="2" type="ORF">FMM72_13845</name>
</gene>
<evidence type="ECO:0000313" key="3">
    <source>
        <dbReference type="Proteomes" id="UP000462501"/>
    </source>
</evidence>
<feature type="region of interest" description="Disordered" evidence="1">
    <location>
        <begin position="99"/>
        <end position="124"/>
    </location>
</feature>
<dbReference type="AlphaFoldDB" id="A0A845SUV1"/>
<comment type="caution">
    <text evidence="2">The sequence shown here is derived from an EMBL/GenBank/DDBJ whole genome shotgun (WGS) entry which is preliminary data.</text>
</comment>
<proteinExistence type="predicted"/>
<dbReference type="Pfam" id="PF25186">
    <property type="entry name" value="Tad4"/>
    <property type="match status" value="1"/>
</dbReference>
<dbReference type="Proteomes" id="UP000462501">
    <property type="component" value="Unassembled WGS sequence"/>
</dbReference>
<name>A0A845SUV1_9FIRM</name>
<dbReference type="InterPro" id="IPR057385">
    <property type="entry name" value="Tad4-like"/>
</dbReference>
<dbReference type="EMBL" id="VIQT01000019">
    <property type="protein sequence ID" value="NDO40296.1"/>
    <property type="molecule type" value="Genomic_DNA"/>
</dbReference>